<dbReference type="SUPFAM" id="SSF111069">
    <property type="entry name" value="Hypothetical protein yfbM"/>
    <property type="match status" value="1"/>
</dbReference>
<proteinExistence type="predicted"/>
<evidence type="ECO:0000313" key="2">
    <source>
        <dbReference type="Proteomes" id="UP000035760"/>
    </source>
</evidence>
<evidence type="ECO:0008006" key="3">
    <source>
        <dbReference type="Google" id="ProtNLM"/>
    </source>
</evidence>
<dbReference type="OrthoDB" id="7062640at2"/>
<dbReference type="Proteomes" id="UP000035760">
    <property type="component" value="Unassembled WGS sequence"/>
</dbReference>
<name>W6M8L4_9GAMM</name>
<dbReference type="InterPro" id="IPR035944">
    <property type="entry name" value="YfbM-like_sf"/>
</dbReference>
<accession>W6M8L4</accession>
<evidence type="ECO:0000313" key="1">
    <source>
        <dbReference type="EMBL" id="CDI03922.1"/>
    </source>
</evidence>
<organism evidence="1 2">
    <name type="scientific">Candidatus Competibacter denitrificans Run_A_D11</name>
    <dbReference type="NCBI Taxonomy" id="1400863"/>
    <lineage>
        <taxon>Bacteria</taxon>
        <taxon>Pseudomonadati</taxon>
        <taxon>Pseudomonadota</taxon>
        <taxon>Gammaproteobacteria</taxon>
        <taxon>Candidatus Competibacteraceae</taxon>
        <taxon>Candidatus Competibacter</taxon>
    </lineage>
</organism>
<reference evidence="1" key="1">
    <citation type="submission" date="2013-07" db="EMBL/GenBank/DDBJ databases">
        <authorList>
            <person name="McIlroy S."/>
        </authorList>
    </citation>
    <scope>NUCLEOTIDE SEQUENCE [LARGE SCALE GENOMIC DNA]</scope>
    <source>
        <strain evidence="1">Run_A_D11</strain>
    </source>
</reference>
<comment type="caution">
    <text evidence="1">The sequence shown here is derived from an EMBL/GenBank/DDBJ whole genome shotgun (WGS) entry which is preliminary data.</text>
</comment>
<gene>
    <name evidence="1" type="ORF">BN873_720016</name>
</gene>
<dbReference type="STRING" id="1400863.BN873_720016"/>
<reference evidence="1" key="2">
    <citation type="submission" date="2014-03" db="EMBL/GenBank/DDBJ databases">
        <title>Candidatus Competibacter-lineage genomes retrieved from metagenomes reveal functional metabolic diversity.</title>
        <authorList>
            <person name="McIlroy S.J."/>
            <person name="Albertsen M."/>
            <person name="Andresen E.K."/>
            <person name="Saunders A.M."/>
            <person name="Kristiansen R."/>
            <person name="Stokholm-Bjerregaard M."/>
            <person name="Nielsen K.L."/>
            <person name="Nielsen P.H."/>
        </authorList>
    </citation>
    <scope>NUCLEOTIDE SEQUENCE</scope>
    <source>
        <strain evidence="1">Run_A_D11</strain>
    </source>
</reference>
<dbReference type="AlphaFoldDB" id="W6M8L4"/>
<protein>
    <recommendedName>
        <fullName evidence="3">DUF1877 domain-containing protein</fullName>
    </recommendedName>
</protein>
<keyword evidence="2" id="KW-1185">Reference proteome</keyword>
<dbReference type="EMBL" id="CBTJ020000083">
    <property type="protein sequence ID" value="CDI03922.1"/>
    <property type="molecule type" value="Genomic_DNA"/>
</dbReference>
<dbReference type="InterPro" id="IPR015068">
    <property type="entry name" value="DUF1877"/>
</dbReference>
<dbReference type="Gene3D" id="3.40.1760.10">
    <property type="entry name" value="YfbM-like super family"/>
    <property type="match status" value="1"/>
</dbReference>
<sequence length="146" mass="16675">MSMSGFFKAFNADQLSAMAEDHSLIDQWIFEEEKYLLETDVENAWHVLAEVLDGDGFHVGEHIEDALSMGCFLVSPEDAAEQAENLANWTHEEIIENLQNLDEGADLYRLDSYKEDEQSLLNEFDKLVKFYSECSKNGFGILHYVA</sequence>
<dbReference type="Pfam" id="PF08974">
    <property type="entry name" value="DUF1877"/>
    <property type="match status" value="1"/>
</dbReference>